<dbReference type="PROSITE" id="PS01054">
    <property type="entry name" value="TRANSALDOLASE_1"/>
    <property type="match status" value="1"/>
</dbReference>
<dbReference type="HOGENOM" id="CLU_047470_0_1_6"/>
<dbReference type="HAMAP" id="MF_00492">
    <property type="entry name" value="Transaldolase_1"/>
    <property type="match status" value="1"/>
</dbReference>
<dbReference type="EMBL" id="AP014521">
    <property type="protein sequence ID" value="BAP58817.1"/>
    <property type="molecule type" value="Genomic_DNA"/>
</dbReference>
<feature type="active site" description="Schiff-base intermediate with substrate" evidence="10">
    <location>
        <position position="131"/>
    </location>
</feature>
<comment type="similarity">
    <text evidence="3 10 11">Belongs to the transaldolase family. Type 1 subfamily.</text>
</comment>
<dbReference type="FunFam" id="3.20.20.70:FF:000131">
    <property type="entry name" value="Transaldolase"/>
    <property type="match status" value="1"/>
</dbReference>
<name>A0A090AR39_9ENTR</name>
<dbReference type="NCBIfam" id="NF009001">
    <property type="entry name" value="PRK12346.1"/>
    <property type="match status" value="1"/>
</dbReference>
<evidence type="ECO:0000256" key="3">
    <source>
        <dbReference type="ARBA" id="ARBA00008012"/>
    </source>
</evidence>
<dbReference type="InterPro" id="IPR013785">
    <property type="entry name" value="Aldolase_TIM"/>
</dbReference>
<dbReference type="PANTHER" id="PTHR10683:SF16">
    <property type="entry name" value="TRANSALDOLASE A"/>
    <property type="match status" value="1"/>
</dbReference>
<evidence type="ECO:0000256" key="4">
    <source>
        <dbReference type="ARBA" id="ARBA00013151"/>
    </source>
</evidence>
<evidence type="ECO:0000256" key="6">
    <source>
        <dbReference type="ARBA" id="ARBA00022679"/>
    </source>
</evidence>
<proteinExistence type="inferred from homology"/>
<keyword evidence="13" id="KW-1185">Reference proteome</keyword>
<sequence length="318" mass="36812">MNQLEALKKYSTIVVDSSDIESIYLYKPHDATTNPSLILKTTKLKIYEFLLQNAINYAKKKGGDKCKQIVNAYDKLSVNFGIEILKRISGYVSTEIDIRYSFDQHSCIKQARKIIDLYEESGINRSRVLIKIASTWEGICAAKELKKYKINCNLTLLFSFAQARACAEAGVFLISPFVGRIYDWYQEKNKTSKYIESEDMGIKSVRKIYQYYKENNYKTIIMAASFRNTNQILALSGCDRLTISPNLLEILKSNNLPIKRCLKPIKKINNHFLPNISESDFRWQHNQDQIAVEKLSEGIRLFFTDQQKIEKILMHNLL</sequence>
<comment type="function">
    <text evidence="1 10 11">Transaldolase is important for the balance of metabolites in the pentose-phosphate pathway.</text>
</comment>
<dbReference type="EC" id="2.2.1.2" evidence="4 10"/>
<comment type="subcellular location">
    <subcellularLocation>
        <location evidence="10">Cytoplasm</location>
    </subcellularLocation>
</comment>
<protein>
    <recommendedName>
        <fullName evidence="4 10">Transaldolase</fullName>
        <ecNumber evidence="4 10">2.2.1.2</ecNumber>
    </recommendedName>
</protein>
<evidence type="ECO:0000313" key="12">
    <source>
        <dbReference type="EMBL" id="BAP58817.1"/>
    </source>
</evidence>
<dbReference type="PROSITE" id="PS00958">
    <property type="entry name" value="TRANSALDOLASE_2"/>
    <property type="match status" value="1"/>
</dbReference>
<evidence type="ECO:0000256" key="1">
    <source>
        <dbReference type="ARBA" id="ARBA00003518"/>
    </source>
</evidence>
<dbReference type="SUPFAM" id="SSF51569">
    <property type="entry name" value="Aldolase"/>
    <property type="match status" value="1"/>
</dbReference>
<dbReference type="CDD" id="cd00957">
    <property type="entry name" value="Transaldolase_TalAB"/>
    <property type="match status" value="1"/>
</dbReference>
<reference evidence="13" key="1">
    <citation type="submission" date="2013-11" db="EMBL/GenBank/DDBJ databases">
        <title>Symbiont-containing voluminous jelly as an extraordinary maternal gift for overwintering insect nymphs.</title>
        <authorList>
            <person name="Kaiwa N."/>
            <person name="Hosokawa T."/>
            <person name="Nikoh N."/>
            <person name="Meng X.Y."/>
            <person name="Tanahashi M."/>
            <person name="Moriyama M."/>
            <person name="Maeda T."/>
            <person name="Yamaguchi K."/>
            <person name="Shigenobu S."/>
            <person name="Ito M."/>
            <person name="Fukatsu T."/>
        </authorList>
    </citation>
    <scope>NUCLEOTIDE SEQUENCE [LARGE SCALE GENOMIC DNA]</scope>
    <source>
        <strain evidence="13">UwTKB</strain>
    </source>
</reference>
<dbReference type="UniPathway" id="UPA00115">
    <property type="reaction ID" value="UER00414"/>
</dbReference>
<keyword evidence="8 10" id="KW-0704">Schiff base</keyword>
<dbReference type="AlphaFoldDB" id="A0A090AR39"/>
<evidence type="ECO:0000256" key="9">
    <source>
        <dbReference type="ARBA" id="ARBA00048810"/>
    </source>
</evidence>
<keyword evidence="7 10" id="KW-0570">Pentose shunt</keyword>
<dbReference type="InterPro" id="IPR004730">
    <property type="entry name" value="Transaldolase_1"/>
</dbReference>
<evidence type="ECO:0000256" key="8">
    <source>
        <dbReference type="ARBA" id="ARBA00023270"/>
    </source>
</evidence>
<comment type="catalytic activity">
    <reaction evidence="9 10 11">
        <text>D-sedoheptulose 7-phosphate + D-glyceraldehyde 3-phosphate = D-erythrose 4-phosphate + beta-D-fructose 6-phosphate</text>
        <dbReference type="Rhea" id="RHEA:17053"/>
        <dbReference type="ChEBI" id="CHEBI:16897"/>
        <dbReference type="ChEBI" id="CHEBI:57483"/>
        <dbReference type="ChEBI" id="CHEBI:57634"/>
        <dbReference type="ChEBI" id="CHEBI:59776"/>
        <dbReference type="EC" id="2.2.1.2"/>
    </reaction>
</comment>
<dbReference type="RefSeq" id="WP_041063394.1">
    <property type="nucleotide sequence ID" value="NZ_AP014521.1"/>
</dbReference>
<dbReference type="NCBIfam" id="TIGR00874">
    <property type="entry name" value="talAB"/>
    <property type="match status" value="1"/>
</dbReference>
<accession>A0A090AR39</accession>
<dbReference type="GO" id="GO:0006098">
    <property type="term" value="P:pentose-phosphate shunt"/>
    <property type="evidence" value="ECO:0007669"/>
    <property type="project" value="UniProtKB-UniRule"/>
</dbReference>
<evidence type="ECO:0000256" key="11">
    <source>
        <dbReference type="RuleBase" id="RU004155"/>
    </source>
</evidence>
<organism evidence="12 13">
    <name type="scientific">Candidatus Tachikawaea gelatinosa</name>
    <dbReference type="NCBI Taxonomy" id="1410383"/>
    <lineage>
        <taxon>Bacteria</taxon>
        <taxon>Pseudomonadati</taxon>
        <taxon>Pseudomonadota</taxon>
        <taxon>Gammaproteobacteria</taxon>
        <taxon>Enterobacterales</taxon>
        <taxon>Enterobacteriaceae</taxon>
        <taxon>Candidatus Tachikawaea</taxon>
    </lineage>
</organism>
<reference evidence="12 13" key="2">
    <citation type="journal article" date="2014" name="Curr. Biol.">
        <title>Symbiont-Supplemented Maternal Investment Underpinning Host's Ecological Adaptation.</title>
        <authorList>
            <person name="Kaiwa N."/>
            <person name="Hosokawa T."/>
            <person name="Nikoh N."/>
            <person name="Tanahashi M."/>
            <person name="Moriyama M."/>
            <person name="Meng X.Y."/>
            <person name="Maeda T."/>
            <person name="Yamaguchi K."/>
            <person name="Shigenobu S."/>
            <person name="Ito M."/>
            <person name="Fukatsu T."/>
        </authorList>
    </citation>
    <scope>NUCLEOTIDE SEQUENCE [LARGE SCALE GENOMIC DNA]</scope>
    <source>
        <strain evidence="12 13">UwTKB</strain>
    </source>
</reference>
<comment type="pathway">
    <text evidence="2 10 11">Carbohydrate degradation; pentose phosphate pathway; D-glyceraldehyde 3-phosphate and beta-D-fructose 6-phosphate from D-ribose 5-phosphate and D-xylulose 5-phosphate (non-oxidative stage): step 2/3.</text>
</comment>
<evidence type="ECO:0000256" key="10">
    <source>
        <dbReference type="HAMAP-Rule" id="MF_00492"/>
    </source>
</evidence>
<evidence type="ECO:0000256" key="2">
    <source>
        <dbReference type="ARBA" id="ARBA00004857"/>
    </source>
</evidence>
<dbReference type="STRING" id="1410383.TGUWTKB_5930"/>
<dbReference type="KEGG" id="sbw:TGUWTKB_5930"/>
<dbReference type="OrthoDB" id="9809101at2"/>
<keyword evidence="6 10" id="KW-0808">Transferase</keyword>
<evidence type="ECO:0000256" key="7">
    <source>
        <dbReference type="ARBA" id="ARBA00023126"/>
    </source>
</evidence>
<dbReference type="InterPro" id="IPR018225">
    <property type="entry name" value="Transaldolase_AS"/>
</dbReference>
<evidence type="ECO:0000256" key="5">
    <source>
        <dbReference type="ARBA" id="ARBA00022490"/>
    </source>
</evidence>
<dbReference type="Proteomes" id="UP000031627">
    <property type="component" value="Chromosome"/>
</dbReference>
<dbReference type="PANTHER" id="PTHR10683">
    <property type="entry name" value="TRANSALDOLASE"/>
    <property type="match status" value="1"/>
</dbReference>
<dbReference type="Gene3D" id="3.20.20.70">
    <property type="entry name" value="Aldolase class I"/>
    <property type="match status" value="1"/>
</dbReference>
<dbReference type="GO" id="GO:0005829">
    <property type="term" value="C:cytosol"/>
    <property type="evidence" value="ECO:0007669"/>
    <property type="project" value="TreeGrafter"/>
</dbReference>
<dbReference type="GO" id="GO:0005975">
    <property type="term" value="P:carbohydrate metabolic process"/>
    <property type="evidence" value="ECO:0007669"/>
    <property type="project" value="InterPro"/>
</dbReference>
<evidence type="ECO:0000313" key="13">
    <source>
        <dbReference type="Proteomes" id="UP000031627"/>
    </source>
</evidence>
<dbReference type="Pfam" id="PF00923">
    <property type="entry name" value="TAL_FSA"/>
    <property type="match status" value="1"/>
</dbReference>
<keyword evidence="5 10" id="KW-0963">Cytoplasm</keyword>
<dbReference type="GO" id="GO:0004801">
    <property type="term" value="F:transaldolase activity"/>
    <property type="evidence" value="ECO:0007669"/>
    <property type="project" value="UniProtKB-UniRule"/>
</dbReference>
<dbReference type="InterPro" id="IPR001585">
    <property type="entry name" value="TAL/FSA"/>
</dbReference>
<gene>
    <name evidence="12" type="primary">talA</name>
    <name evidence="10" type="synonym">tal</name>
    <name evidence="12" type="ORF">TGUWTKB_5930</name>
</gene>